<dbReference type="EMBL" id="AECU01000212">
    <property type="protein sequence ID" value="EFQ05623.1"/>
    <property type="molecule type" value="Genomic_DNA"/>
</dbReference>
<organism evidence="1 2">
    <name type="scientific">Faecalibacterium cf. prausnitzii KLE1255</name>
    <dbReference type="NCBI Taxonomy" id="748224"/>
    <lineage>
        <taxon>Bacteria</taxon>
        <taxon>Bacillati</taxon>
        <taxon>Bacillota</taxon>
        <taxon>Clostridia</taxon>
        <taxon>Eubacteriales</taxon>
        <taxon>Oscillospiraceae</taxon>
        <taxon>Faecalibacterium</taxon>
    </lineage>
</organism>
<dbReference type="AlphaFoldDB" id="E2ZMF0"/>
<evidence type="ECO:0000313" key="2">
    <source>
        <dbReference type="Proteomes" id="UP000006028"/>
    </source>
</evidence>
<sequence length="49" mass="5722">MGRGPQRSTIIPERSTFVKDFFEKNCIFSKSTCLRFWPPNFALKTVQNP</sequence>
<proteinExistence type="predicted"/>
<dbReference type="HOGENOM" id="CLU_3135854_0_0_9"/>
<comment type="caution">
    <text evidence="1">The sequence shown here is derived from an EMBL/GenBank/DDBJ whole genome shotgun (WGS) entry which is preliminary data.</text>
</comment>
<reference evidence="1 2" key="1">
    <citation type="submission" date="2010-08" db="EMBL/GenBank/DDBJ databases">
        <authorList>
            <person name="Weinstock G."/>
            <person name="Sodergren E."/>
            <person name="Clifton S."/>
            <person name="Fulton L."/>
            <person name="Fulton B."/>
            <person name="Courtney L."/>
            <person name="Fronick C."/>
            <person name="Harrison M."/>
            <person name="Strong C."/>
            <person name="Farmer C."/>
            <person name="Delahaunty K."/>
            <person name="Markovic C."/>
            <person name="Hall O."/>
            <person name="Minx P."/>
            <person name="Tomlinson C."/>
            <person name="Mitreva M."/>
            <person name="Hou S."/>
            <person name="Chen J."/>
            <person name="Wollam A."/>
            <person name="Pepin K.H."/>
            <person name="Johnson M."/>
            <person name="Bhonagiri V."/>
            <person name="Zhang X."/>
            <person name="Suruliraj S."/>
            <person name="Warren W."/>
            <person name="Chinwalla A."/>
            <person name="Mardis E.R."/>
            <person name="Wilson R.K."/>
        </authorList>
    </citation>
    <scope>NUCLEOTIDE SEQUENCE [LARGE SCALE GENOMIC DNA]</scope>
    <source>
        <strain evidence="1 2">KLE1255</strain>
    </source>
</reference>
<accession>E2ZMF0</accession>
<dbReference type="Proteomes" id="UP000006028">
    <property type="component" value="Unassembled WGS sequence"/>
</dbReference>
<dbReference type="STRING" id="748224.HMPREF9436_02868"/>
<name>E2ZMF0_9FIRM</name>
<evidence type="ECO:0000313" key="1">
    <source>
        <dbReference type="EMBL" id="EFQ05623.1"/>
    </source>
</evidence>
<gene>
    <name evidence="1" type="ORF">HMPREF9436_02868</name>
</gene>
<dbReference type="BioCyc" id="FCF748224-HMP:GTSS-886-MONOMER"/>
<protein>
    <submittedName>
        <fullName evidence="1">Uncharacterized protein</fullName>
    </submittedName>
</protein>